<comment type="caution">
    <text evidence="3">The sequence shown here is derived from an EMBL/GenBank/DDBJ whole genome shotgun (WGS) entry which is preliminary data.</text>
</comment>
<keyword evidence="2" id="KW-1133">Transmembrane helix</keyword>
<name>A0A418Q8M5_9CORY</name>
<gene>
    <name evidence="3" type="ORF">D3M95_01860</name>
</gene>
<evidence type="ECO:0000256" key="2">
    <source>
        <dbReference type="SAM" id="Phobius"/>
    </source>
</evidence>
<dbReference type="AlphaFoldDB" id="A0A418Q8M5"/>
<keyword evidence="2" id="KW-0812">Transmembrane</keyword>
<evidence type="ECO:0000313" key="4">
    <source>
        <dbReference type="Proteomes" id="UP000285278"/>
    </source>
</evidence>
<evidence type="ECO:0000313" key="3">
    <source>
        <dbReference type="EMBL" id="RIX36075.1"/>
    </source>
</evidence>
<evidence type="ECO:0000256" key="1">
    <source>
        <dbReference type="SAM" id="MobiDB-lite"/>
    </source>
</evidence>
<proteinExistence type="predicted"/>
<dbReference type="Proteomes" id="UP000285278">
    <property type="component" value="Unassembled WGS sequence"/>
</dbReference>
<keyword evidence="2" id="KW-0472">Membrane</keyword>
<protein>
    <submittedName>
        <fullName evidence="3">Uncharacterized protein</fullName>
    </submittedName>
</protein>
<organism evidence="3 4">
    <name type="scientific">Corynebacterium falsenii</name>
    <dbReference type="NCBI Taxonomy" id="108486"/>
    <lineage>
        <taxon>Bacteria</taxon>
        <taxon>Bacillati</taxon>
        <taxon>Actinomycetota</taxon>
        <taxon>Actinomycetes</taxon>
        <taxon>Mycobacteriales</taxon>
        <taxon>Corynebacteriaceae</taxon>
        <taxon>Corynebacterium</taxon>
    </lineage>
</organism>
<reference evidence="3 4" key="1">
    <citation type="submission" date="2018-09" db="EMBL/GenBank/DDBJ databases">
        <title>Optimization and identification of Corynebacterium falsenii FN1-14 from fish paste.</title>
        <authorList>
            <person name="Daroonpunt R."/>
            <person name="Tanasupawat S."/>
        </authorList>
    </citation>
    <scope>NUCLEOTIDE SEQUENCE [LARGE SCALE GENOMIC DNA]</scope>
    <source>
        <strain evidence="3 4">FN1-14</strain>
    </source>
</reference>
<accession>A0A418Q8M5</accession>
<keyword evidence="4" id="KW-1185">Reference proteome</keyword>
<feature type="transmembrane region" description="Helical" evidence="2">
    <location>
        <begin position="76"/>
        <end position="96"/>
    </location>
</feature>
<dbReference type="EMBL" id="QXJK01000002">
    <property type="protein sequence ID" value="RIX36075.1"/>
    <property type="molecule type" value="Genomic_DNA"/>
</dbReference>
<sequence>MIAMVFVWQGVGERRDRTVGVSATVMLRRVMTHQFPPQGPQPGPIQGPTQGPPPQVPAADPHGWYRPAPTNRKTSAGYLFAVLGTVVVLCLIPYFVDRALPENSVEGNASELLTTQLRTATSWPLTFEALEQCTGDPGFNVDERVYLECSASNVNVIGMVDVKDDPSAVATAFDRAVRAMWSIVSADVGPRDDTADAQTRVPGLLERSGADQVWISEYFAVDAELPGDVGLAPTAQGVHRSVGFFRGSGDSAFTGGDLVVVDVVASTERDVDEALNRVIETARETNVESGSGKEGAHQDV</sequence>
<feature type="compositionally biased region" description="Pro residues" evidence="1">
    <location>
        <begin position="37"/>
        <end position="56"/>
    </location>
</feature>
<dbReference type="STRING" id="1451189.CFAL_00520"/>
<feature type="region of interest" description="Disordered" evidence="1">
    <location>
        <begin position="33"/>
        <end position="67"/>
    </location>
</feature>